<gene>
    <name evidence="1" type="ORF">WYH_00274</name>
</gene>
<organism evidence="1 2">
    <name type="scientific">Croceibacterium atlanticum</name>
    <dbReference type="NCBI Taxonomy" id="1267766"/>
    <lineage>
        <taxon>Bacteria</taxon>
        <taxon>Pseudomonadati</taxon>
        <taxon>Pseudomonadota</taxon>
        <taxon>Alphaproteobacteria</taxon>
        <taxon>Sphingomonadales</taxon>
        <taxon>Erythrobacteraceae</taxon>
        <taxon>Croceibacterium</taxon>
    </lineage>
</organism>
<dbReference type="RefSeq" id="WP_082347720.1">
    <property type="nucleotide sequence ID" value="NZ_CP011452.2"/>
</dbReference>
<dbReference type="Proteomes" id="UP000034392">
    <property type="component" value="Chromosome"/>
</dbReference>
<accession>A0A0F7KLA1</accession>
<keyword evidence="2" id="KW-1185">Reference proteome</keyword>
<dbReference type="AlphaFoldDB" id="A0A0F7KLA1"/>
<evidence type="ECO:0000313" key="1">
    <source>
        <dbReference type="EMBL" id="AKH41338.1"/>
    </source>
</evidence>
<dbReference type="STRING" id="1267766.WYH_00274"/>
<protein>
    <submittedName>
        <fullName evidence="1">Uncharacterized protein</fullName>
    </submittedName>
</protein>
<reference evidence="1" key="1">
    <citation type="submission" date="2015-05" db="EMBL/GenBank/DDBJ databases">
        <title>The complete genome of Altererythrobacter atlanticus strain 26DY36.</title>
        <authorList>
            <person name="Wu Y.-H."/>
            <person name="Cheng H."/>
            <person name="Wu X.-W."/>
        </authorList>
    </citation>
    <scope>NUCLEOTIDE SEQUENCE [LARGE SCALE GENOMIC DNA]</scope>
    <source>
        <strain evidence="1">26DY36</strain>
    </source>
</reference>
<evidence type="ECO:0000313" key="2">
    <source>
        <dbReference type="Proteomes" id="UP000034392"/>
    </source>
</evidence>
<proteinExistence type="predicted"/>
<name>A0A0F7KLA1_9SPHN</name>
<dbReference type="EMBL" id="CP011452">
    <property type="protein sequence ID" value="AKH41338.1"/>
    <property type="molecule type" value="Genomic_DNA"/>
</dbReference>
<dbReference type="KEGG" id="aay:WYH_00274"/>
<dbReference type="PATRIC" id="fig|1267766.3.peg.280"/>
<sequence>MTRSVTGSLARRGFLLGPALALLPFPALAQQDVTDDSVTATDVAMTPLEDLNLRKDPIPPVLLRARDNPYANPGIETCSHVRQEIGDLDAVLGEDFDTASPDQRKLSAEKVAKQVVGSFIPFRGVIREVTGANKHAYEFSKAIVAGLMRRAYLKGLGQSLGCPYPARPATEEIIRLVAAQKEAEAERTEGEEVDASTE</sequence>